<dbReference type="Proteomes" id="UP000298327">
    <property type="component" value="Unassembled WGS sequence"/>
</dbReference>
<evidence type="ECO:0000313" key="3">
    <source>
        <dbReference type="Proteomes" id="UP000298327"/>
    </source>
</evidence>
<reference evidence="2 3" key="1">
    <citation type="submission" date="2019-02" db="EMBL/GenBank/DDBJ databases">
        <title>Genome sequencing of the rare red list fungi Dentipellis fragilis.</title>
        <authorList>
            <person name="Buettner E."/>
            <person name="Kellner H."/>
        </authorList>
    </citation>
    <scope>NUCLEOTIDE SEQUENCE [LARGE SCALE GENOMIC DNA]</scope>
    <source>
        <strain evidence="2 3">DSM 105465</strain>
    </source>
</reference>
<feature type="region of interest" description="Disordered" evidence="1">
    <location>
        <begin position="290"/>
        <end position="328"/>
    </location>
</feature>
<sequence>TSASAATNTLLLRLLCASHLRPQPLHSCLPPQLALHAGSTARAGLQGQKGQLEQHGSTALDRRPIHAAGARGRDGAPLSDEPGRSQSSSLCRRPVRQSTVLGNRTPTWTQAHRALKSAVAPGLEWTTAGWPVQIPPRPFRMWIPVPCYNIPLDDLKPGASDSEFQQNSKNVPSASSWHQPPNANANAVDARHQTSDRRSAAVTPLRRWELTGSWEPEAPRCPRPHEQADETRSANMNETGAGVWARLTLDSESKSQTQREKAMRNIVSGLCTLCVRMYMHMCVGTGVGIAADARPRPRSPSTSGRAENDLTSTQARASEPRLLHSSSSGCEIRGHSYCASTAAIAPLPGREIRTECWTHIADPLITNISLRCPDVQTHGLLASTR</sequence>
<evidence type="ECO:0000313" key="2">
    <source>
        <dbReference type="EMBL" id="TFY62050.1"/>
    </source>
</evidence>
<dbReference type="AlphaFoldDB" id="A0A4Y9YJ80"/>
<feature type="compositionally biased region" description="Basic and acidic residues" evidence="1">
    <location>
        <begin position="189"/>
        <end position="199"/>
    </location>
</feature>
<comment type="caution">
    <text evidence="2">The sequence shown here is derived from an EMBL/GenBank/DDBJ whole genome shotgun (WGS) entry which is preliminary data.</text>
</comment>
<gene>
    <name evidence="2" type="ORF">EVG20_g6838</name>
</gene>
<feature type="region of interest" description="Disordered" evidence="1">
    <location>
        <begin position="42"/>
        <end position="107"/>
    </location>
</feature>
<feature type="compositionally biased region" description="Polar residues" evidence="1">
    <location>
        <begin position="162"/>
        <end position="185"/>
    </location>
</feature>
<evidence type="ECO:0000256" key="1">
    <source>
        <dbReference type="SAM" id="MobiDB-lite"/>
    </source>
</evidence>
<feature type="compositionally biased region" description="Polar residues" evidence="1">
    <location>
        <begin position="84"/>
        <end position="107"/>
    </location>
</feature>
<accession>A0A4Y9YJ80</accession>
<dbReference type="EMBL" id="SEOQ01000481">
    <property type="protein sequence ID" value="TFY62050.1"/>
    <property type="molecule type" value="Genomic_DNA"/>
</dbReference>
<name>A0A4Y9YJ80_9AGAM</name>
<feature type="compositionally biased region" description="Basic and acidic residues" evidence="1">
    <location>
        <begin position="217"/>
        <end position="232"/>
    </location>
</feature>
<feature type="compositionally biased region" description="Polar residues" evidence="1">
    <location>
        <begin position="48"/>
        <end position="57"/>
    </location>
</feature>
<feature type="region of interest" description="Disordered" evidence="1">
    <location>
        <begin position="158"/>
        <end position="236"/>
    </location>
</feature>
<feature type="non-terminal residue" evidence="2">
    <location>
        <position position="1"/>
    </location>
</feature>
<keyword evidence="3" id="KW-1185">Reference proteome</keyword>
<protein>
    <submittedName>
        <fullName evidence="2">Uncharacterized protein</fullName>
    </submittedName>
</protein>
<proteinExistence type="predicted"/>
<organism evidence="2 3">
    <name type="scientific">Dentipellis fragilis</name>
    <dbReference type="NCBI Taxonomy" id="205917"/>
    <lineage>
        <taxon>Eukaryota</taxon>
        <taxon>Fungi</taxon>
        <taxon>Dikarya</taxon>
        <taxon>Basidiomycota</taxon>
        <taxon>Agaricomycotina</taxon>
        <taxon>Agaricomycetes</taxon>
        <taxon>Russulales</taxon>
        <taxon>Hericiaceae</taxon>
        <taxon>Dentipellis</taxon>
    </lineage>
</organism>